<reference evidence="3" key="1">
    <citation type="submission" date="2022-11" db="UniProtKB">
        <authorList>
            <consortium name="WormBaseParasite"/>
        </authorList>
    </citation>
    <scope>IDENTIFICATION</scope>
</reference>
<dbReference type="InterPro" id="IPR035437">
    <property type="entry name" value="SNase_OB-fold_sf"/>
</dbReference>
<feature type="domain" description="Tudor" evidence="1">
    <location>
        <begin position="103"/>
        <end position="174"/>
    </location>
</feature>
<accession>A0A914Z5H2</accession>
<organism evidence="2 3">
    <name type="scientific">Panagrolaimus superbus</name>
    <dbReference type="NCBI Taxonomy" id="310955"/>
    <lineage>
        <taxon>Eukaryota</taxon>
        <taxon>Metazoa</taxon>
        <taxon>Ecdysozoa</taxon>
        <taxon>Nematoda</taxon>
        <taxon>Chromadorea</taxon>
        <taxon>Rhabditida</taxon>
        <taxon>Tylenchina</taxon>
        <taxon>Panagrolaimomorpha</taxon>
        <taxon>Panagrolaimoidea</taxon>
        <taxon>Panagrolaimidae</taxon>
        <taxon>Panagrolaimus</taxon>
    </lineage>
</organism>
<dbReference type="GO" id="GO:0005737">
    <property type="term" value="C:cytoplasm"/>
    <property type="evidence" value="ECO:0007669"/>
    <property type="project" value="UniProtKB-ARBA"/>
</dbReference>
<dbReference type="InterPro" id="IPR002999">
    <property type="entry name" value="Tudor"/>
</dbReference>
<evidence type="ECO:0000259" key="1">
    <source>
        <dbReference type="Pfam" id="PF00567"/>
    </source>
</evidence>
<dbReference type="Pfam" id="PF00567">
    <property type="entry name" value="TUDOR"/>
    <property type="match status" value="1"/>
</dbReference>
<protein>
    <submittedName>
        <fullName evidence="3">Tudor domain-containing protein</fullName>
    </submittedName>
</protein>
<dbReference type="WBParaSite" id="PSU_v2.g7927.t1">
    <property type="protein sequence ID" value="PSU_v2.g7927.t1"/>
    <property type="gene ID" value="PSU_v2.g7927"/>
</dbReference>
<dbReference type="SUPFAM" id="SSF63748">
    <property type="entry name" value="Tudor/PWWP/MBT"/>
    <property type="match status" value="1"/>
</dbReference>
<sequence>MRALGSGFFVFHDDVKSEPGVAILRIQDTHPEINVVDKYKTLIKSNLSFLMPVLDIPEMIDNKRLKAYILESRNQKFPYFVKLNSTLKEEKELESLLRNTKVFDVVYPFPHALCIYYKEDKPYRAQILAELNPKKVSIELVDVGVFLSVRLSDLKRAESDVLSIHPRYAIPAKLDSFSPNKPVLEDAVDKFPRKSTNKTIPMILTPCEKFMSMTLY</sequence>
<proteinExistence type="predicted"/>
<evidence type="ECO:0000313" key="3">
    <source>
        <dbReference type="WBParaSite" id="PSU_v2.g7927.t1"/>
    </source>
</evidence>
<dbReference type="AlphaFoldDB" id="A0A914Z5H2"/>
<dbReference type="Gene3D" id="2.40.50.90">
    <property type="match status" value="1"/>
</dbReference>
<dbReference type="CDD" id="cd20379">
    <property type="entry name" value="Tudor_dTUD-like"/>
    <property type="match status" value="1"/>
</dbReference>
<dbReference type="Proteomes" id="UP000887577">
    <property type="component" value="Unplaced"/>
</dbReference>
<evidence type="ECO:0000313" key="2">
    <source>
        <dbReference type="Proteomes" id="UP000887577"/>
    </source>
</evidence>
<name>A0A914Z5H2_9BILA</name>
<keyword evidence="2" id="KW-1185">Reference proteome</keyword>
<dbReference type="Gene3D" id="2.30.30.140">
    <property type="match status" value="1"/>
</dbReference>